<sequence length="35" mass="4106">MEEYVNKLRIEYTLYSLPGIDPWVEVGFKDERGTG</sequence>
<organism evidence="1 2">
    <name type="scientific">Pyrobaculum aerophilum</name>
    <dbReference type="NCBI Taxonomy" id="13773"/>
    <lineage>
        <taxon>Archaea</taxon>
        <taxon>Thermoproteota</taxon>
        <taxon>Thermoprotei</taxon>
        <taxon>Thermoproteales</taxon>
        <taxon>Thermoproteaceae</taxon>
        <taxon>Pyrobaculum</taxon>
    </lineage>
</organism>
<dbReference type="GeneID" id="68225660"/>
<evidence type="ECO:0000313" key="2">
    <source>
        <dbReference type="Proteomes" id="UP000651120"/>
    </source>
</evidence>
<dbReference type="AlphaFoldDB" id="A0A832SZF0"/>
<name>A0A832SZF0_9CREN</name>
<evidence type="ECO:0000313" key="1">
    <source>
        <dbReference type="EMBL" id="HII46469.1"/>
    </source>
</evidence>
<reference evidence="1" key="1">
    <citation type="journal article" date="2020" name="bioRxiv">
        <title>A rank-normalized archaeal taxonomy based on genome phylogeny resolves widespread incomplete and uneven classifications.</title>
        <authorList>
            <person name="Rinke C."/>
            <person name="Chuvochina M."/>
            <person name="Mussig A.J."/>
            <person name="Chaumeil P.-A."/>
            <person name="Waite D.W."/>
            <person name="Whitman W.B."/>
            <person name="Parks D.H."/>
            <person name="Hugenholtz P."/>
        </authorList>
    </citation>
    <scope>NUCLEOTIDE SEQUENCE</scope>
    <source>
        <strain evidence="1">UBA8839</strain>
    </source>
</reference>
<gene>
    <name evidence="1" type="ORF">HA333_03160</name>
</gene>
<accession>A0A832SZF0</accession>
<dbReference type="Proteomes" id="UP000651120">
    <property type="component" value="Unassembled WGS sequence"/>
</dbReference>
<protein>
    <submittedName>
        <fullName evidence="1">Uncharacterized protein</fullName>
    </submittedName>
</protein>
<comment type="caution">
    <text evidence="1">The sequence shown here is derived from an EMBL/GenBank/DDBJ whole genome shotgun (WGS) entry which is preliminary data.</text>
</comment>
<dbReference type="EMBL" id="DUJP01000014">
    <property type="protein sequence ID" value="HII46469.1"/>
    <property type="molecule type" value="Genomic_DNA"/>
</dbReference>
<dbReference type="RefSeq" id="WP_011008069.1">
    <property type="nucleotide sequence ID" value="NZ_DUJP01000014.1"/>
</dbReference>
<proteinExistence type="predicted"/>